<dbReference type="EMBL" id="PKKI01000044">
    <property type="protein sequence ID" value="PLK19669.1"/>
    <property type="molecule type" value="Genomic_DNA"/>
</dbReference>
<sequence>MTVGRSVVAVTAGDSRESATDFVLTSVQQYDPPPAMSNDRPGKNFDRGSSSKSLRALPPSTP</sequence>
<evidence type="ECO:0000313" key="3">
    <source>
        <dbReference type="Proteomes" id="UP000234484"/>
    </source>
</evidence>
<evidence type="ECO:0000256" key="1">
    <source>
        <dbReference type="SAM" id="MobiDB-lite"/>
    </source>
</evidence>
<feature type="region of interest" description="Disordered" evidence="1">
    <location>
        <begin position="27"/>
        <end position="62"/>
    </location>
</feature>
<comment type="caution">
    <text evidence="2">The sequence shown here is derived from an EMBL/GenBank/DDBJ whole genome shotgun (WGS) entry which is preliminary data.</text>
</comment>
<accession>A0A2J4JCM7</accession>
<reference evidence="2 3" key="1">
    <citation type="submission" date="2017-12" db="EMBL/GenBank/DDBJ databases">
        <title>The characterization of oligonucleotides binding to NgAgo.</title>
        <authorList>
            <person name="Jiang L."/>
            <person name="He B."/>
            <person name="Kang J."/>
            <person name="Yu M."/>
            <person name="Li N."/>
            <person name="Fang Y."/>
            <person name="Tang Z."/>
            <person name="Wu P."/>
            <person name="Yao P."/>
            <person name="Huang J."/>
        </authorList>
    </citation>
    <scope>NUCLEOTIDE SEQUENCE [LARGE SCALE GENOMIC DNA]</scope>
    <source>
        <strain evidence="2 3">SP2</strain>
        <tissue evidence="2">Freeze-dried powder thallus</tissue>
    </source>
</reference>
<dbReference type="Proteomes" id="UP000234484">
    <property type="component" value="Unassembled WGS sequence"/>
</dbReference>
<evidence type="ECO:0000313" key="2">
    <source>
        <dbReference type="EMBL" id="PLK19669.1"/>
    </source>
</evidence>
<name>A0A2J4JCM7_NATGS</name>
<proteinExistence type="predicted"/>
<feature type="region of interest" description="Disordered" evidence="1">
    <location>
        <begin position="1"/>
        <end position="20"/>
    </location>
</feature>
<dbReference type="AlphaFoldDB" id="A0A2J4JCM7"/>
<gene>
    <name evidence="2" type="ORF">CYV19_13690</name>
</gene>
<organism evidence="2 3">
    <name type="scientific">Natronobacterium gregoryi (strain ATCC 43098 / DSM 3393 / CCM 3738 / CIP 104747 / IAM 13177 / JCM 8860 / NBRC 102187 / NCIMB 2189 / SP2)</name>
    <dbReference type="NCBI Taxonomy" id="797304"/>
    <lineage>
        <taxon>Archaea</taxon>
        <taxon>Methanobacteriati</taxon>
        <taxon>Methanobacteriota</taxon>
        <taxon>Stenosarchaea group</taxon>
        <taxon>Halobacteria</taxon>
        <taxon>Halobacteriales</taxon>
        <taxon>Natrialbaceae</taxon>
        <taxon>Natronobacterium</taxon>
    </lineage>
</organism>
<protein>
    <submittedName>
        <fullName evidence="2">Uncharacterized protein</fullName>
    </submittedName>
</protein>